<dbReference type="SMART" id="SM00028">
    <property type="entry name" value="TPR"/>
    <property type="match status" value="1"/>
</dbReference>
<dbReference type="Pfam" id="PF13424">
    <property type="entry name" value="TPR_12"/>
    <property type="match status" value="1"/>
</dbReference>
<dbReference type="Pfam" id="PF01753">
    <property type="entry name" value="zf-MYND"/>
    <property type="match status" value="1"/>
</dbReference>
<evidence type="ECO:0000256" key="1">
    <source>
        <dbReference type="ARBA" id="ARBA00022723"/>
    </source>
</evidence>
<evidence type="ECO:0000256" key="5">
    <source>
        <dbReference type="PROSITE-ProRule" id="PRU00339"/>
    </source>
</evidence>
<dbReference type="OrthoDB" id="1917726at2759"/>
<dbReference type="InterPro" id="IPR019734">
    <property type="entry name" value="TPR_rpt"/>
</dbReference>
<protein>
    <recommendedName>
        <fullName evidence="6">MYND-type domain-containing protein</fullName>
    </recommendedName>
</protein>
<evidence type="ECO:0000256" key="4">
    <source>
        <dbReference type="PROSITE-ProRule" id="PRU00134"/>
    </source>
</evidence>
<keyword evidence="8" id="KW-1185">Reference proteome</keyword>
<evidence type="ECO:0000259" key="6">
    <source>
        <dbReference type="PROSITE" id="PS50865"/>
    </source>
</evidence>
<sequence length="194" mass="21798">MALHTNVNINPTDAQAVALTHGPALNNEALRLERHGDLAGAERKHIEAIQMKEASVGADHVSTAISYNGLGELYLKMELLDKAEEYLNQALRVRERKGPKSDLATTRDDLGRLFEMRGELQAAQEIRLKGAPYNIACGNFNCSMLQNSLSNLSRCSVCKAVFYCSQPCQRADWRRHKKYCRRIENNVNNETSHL</sequence>
<dbReference type="GO" id="GO:0008270">
    <property type="term" value="F:zinc ion binding"/>
    <property type="evidence" value="ECO:0007669"/>
    <property type="project" value="UniProtKB-KW"/>
</dbReference>
<dbReference type="EMBL" id="AYKW01000012">
    <property type="protein sequence ID" value="PIL31938.1"/>
    <property type="molecule type" value="Genomic_DNA"/>
</dbReference>
<dbReference type="PROSITE" id="PS50865">
    <property type="entry name" value="ZF_MYND_2"/>
    <property type="match status" value="1"/>
</dbReference>
<evidence type="ECO:0000313" key="8">
    <source>
        <dbReference type="Proteomes" id="UP000230002"/>
    </source>
</evidence>
<name>A0A2G8SED3_9APHY</name>
<dbReference type="Gene3D" id="1.25.40.10">
    <property type="entry name" value="Tetratricopeptide repeat domain"/>
    <property type="match status" value="1"/>
</dbReference>
<evidence type="ECO:0000256" key="2">
    <source>
        <dbReference type="ARBA" id="ARBA00022771"/>
    </source>
</evidence>
<dbReference type="AlphaFoldDB" id="A0A2G8SED3"/>
<dbReference type="Proteomes" id="UP000230002">
    <property type="component" value="Unassembled WGS sequence"/>
</dbReference>
<dbReference type="InterPro" id="IPR002893">
    <property type="entry name" value="Znf_MYND"/>
</dbReference>
<dbReference type="PROSITE" id="PS50005">
    <property type="entry name" value="TPR"/>
    <property type="match status" value="1"/>
</dbReference>
<dbReference type="Gene3D" id="6.10.140.2220">
    <property type="match status" value="1"/>
</dbReference>
<feature type="domain" description="MYND-type" evidence="6">
    <location>
        <begin position="139"/>
        <end position="180"/>
    </location>
</feature>
<feature type="repeat" description="TPR" evidence="5">
    <location>
        <begin position="64"/>
        <end position="97"/>
    </location>
</feature>
<reference evidence="7 8" key="1">
    <citation type="journal article" date="2015" name="Sci. Rep.">
        <title>Chromosome-level genome map provides insights into diverse defense mechanisms in the medicinal fungus Ganoderma sinense.</title>
        <authorList>
            <person name="Zhu Y."/>
            <person name="Xu J."/>
            <person name="Sun C."/>
            <person name="Zhou S."/>
            <person name="Xu H."/>
            <person name="Nelson D.R."/>
            <person name="Qian J."/>
            <person name="Song J."/>
            <person name="Luo H."/>
            <person name="Xiang L."/>
            <person name="Li Y."/>
            <person name="Xu Z."/>
            <person name="Ji A."/>
            <person name="Wang L."/>
            <person name="Lu S."/>
            <person name="Hayward A."/>
            <person name="Sun W."/>
            <person name="Li X."/>
            <person name="Schwartz D.C."/>
            <person name="Wang Y."/>
            <person name="Chen S."/>
        </authorList>
    </citation>
    <scope>NUCLEOTIDE SEQUENCE [LARGE SCALE GENOMIC DNA]</scope>
    <source>
        <strain evidence="7 8">ZZ0214-1</strain>
    </source>
</reference>
<accession>A0A2G8SED3</accession>
<keyword evidence="2 4" id="KW-0863">Zinc-finger</keyword>
<dbReference type="InterPro" id="IPR011990">
    <property type="entry name" value="TPR-like_helical_dom_sf"/>
</dbReference>
<keyword evidence="1" id="KW-0479">Metal-binding</keyword>
<proteinExistence type="predicted"/>
<organism evidence="7 8">
    <name type="scientific">Ganoderma sinense ZZ0214-1</name>
    <dbReference type="NCBI Taxonomy" id="1077348"/>
    <lineage>
        <taxon>Eukaryota</taxon>
        <taxon>Fungi</taxon>
        <taxon>Dikarya</taxon>
        <taxon>Basidiomycota</taxon>
        <taxon>Agaricomycotina</taxon>
        <taxon>Agaricomycetes</taxon>
        <taxon>Polyporales</taxon>
        <taxon>Polyporaceae</taxon>
        <taxon>Ganoderma</taxon>
    </lineage>
</organism>
<comment type="caution">
    <text evidence="7">The sequence shown here is derived from an EMBL/GenBank/DDBJ whole genome shotgun (WGS) entry which is preliminary data.</text>
</comment>
<evidence type="ECO:0000313" key="7">
    <source>
        <dbReference type="EMBL" id="PIL31938.1"/>
    </source>
</evidence>
<dbReference type="SUPFAM" id="SSF48452">
    <property type="entry name" value="TPR-like"/>
    <property type="match status" value="1"/>
</dbReference>
<keyword evidence="5" id="KW-0802">TPR repeat</keyword>
<dbReference type="STRING" id="1077348.A0A2G8SED3"/>
<gene>
    <name evidence="7" type="ORF">GSI_06642</name>
</gene>
<evidence type="ECO:0000256" key="3">
    <source>
        <dbReference type="ARBA" id="ARBA00022833"/>
    </source>
</evidence>
<keyword evidence="3" id="KW-0862">Zinc</keyword>
<dbReference type="SUPFAM" id="SSF144232">
    <property type="entry name" value="HIT/MYND zinc finger-like"/>
    <property type="match status" value="1"/>
</dbReference>